<dbReference type="Pfam" id="PF01501">
    <property type="entry name" value="Glyco_transf_8"/>
    <property type="match status" value="1"/>
</dbReference>
<dbReference type="GO" id="GO:0016757">
    <property type="term" value="F:glycosyltransferase activity"/>
    <property type="evidence" value="ECO:0007669"/>
    <property type="project" value="UniProtKB-KW"/>
</dbReference>
<organism evidence="7 8">
    <name type="scientific">Chara braunii</name>
    <name type="common">Braun's stonewort</name>
    <dbReference type="NCBI Taxonomy" id="69332"/>
    <lineage>
        <taxon>Eukaryota</taxon>
        <taxon>Viridiplantae</taxon>
        <taxon>Streptophyta</taxon>
        <taxon>Charophyceae</taxon>
        <taxon>Charales</taxon>
        <taxon>Characeae</taxon>
        <taxon>Chara</taxon>
    </lineage>
</organism>
<dbReference type="Gene3D" id="3.90.550.10">
    <property type="entry name" value="Spore Coat Polysaccharide Biosynthesis Protein SpsA, Chain A"/>
    <property type="match status" value="1"/>
</dbReference>
<protein>
    <recommendedName>
        <fullName evidence="6">Hexosyltransferase</fullName>
        <ecNumber evidence="6">2.4.1.-</ecNumber>
    </recommendedName>
</protein>
<proteinExistence type="inferred from homology"/>
<evidence type="ECO:0000313" key="7">
    <source>
        <dbReference type="EMBL" id="GBG70217.1"/>
    </source>
</evidence>
<dbReference type="SUPFAM" id="SSF53448">
    <property type="entry name" value="Nucleotide-diphospho-sugar transferases"/>
    <property type="match status" value="1"/>
</dbReference>
<keyword evidence="3" id="KW-0328">Glycosyltransferase</keyword>
<dbReference type="PANTHER" id="PTHR13778">
    <property type="entry name" value="GLYCOSYLTRANSFERASE 8 DOMAIN-CONTAINING PROTEIN"/>
    <property type="match status" value="1"/>
</dbReference>
<dbReference type="AlphaFoldDB" id="A0A388KJK6"/>
<evidence type="ECO:0000256" key="2">
    <source>
        <dbReference type="ARBA" id="ARBA00006351"/>
    </source>
</evidence>
<evidence type="ECO:0000256" key="4">
    <source>
        <dbReference type="ARBA" id="ARBA00022679"/>
    </source>
</evidence>
<gene>
    <name evidence="7" type="ORF">CBR_g6349</name>
</gene>
<evidence type="ECO:0000256" key="1">
    <source>
        <dbReference type="ARBA" id="ARBA00004877"/>
    </source>
</evidence>
<evidence type="ECO:0000256" key="6">
    <source>
        <dbReference type="RuleBase" id="RU362027"/>
    </source>
</evidence>
<dbReference type="GO" id="GO:0005794">
    <property type="term" value="C:Golgi apparatus"/>
    <property type="evidence" value="ECO:0007669"/>
    <property type="project" value="TreeGrafter"/>
</dbReference>
<keyword evidence="8" id="KW-1185">Reference proteome</keyword>
<keyword evidence="4" id="KW-0808">Transferase</keyword>
<dbReference type="PANTHER" id="PTHR13778:SF47">
    <property type="entry name" value="LIPOPOLYSACCHARIDE 1,3-GALACTOSYLTRANSFERASE"/>
    <property type="match status" value="1"/>
</dbReference>
<dbReference type="InterPro" id="IPR029044">
    <property type="entry name" value="Nucleotide-diphossugar_trans"/>
</dbReference>
<name>A0A388KJK6_CHABU</name>
<dbReference type="Gramene" id="GBG70217">
    <property type="protein sequence ID" value="GBG70217"/>
    <property type="gene ID" value="CBR_g6349"/>
</dbReference>
<evidence type="ECO:0000256" key="5">
    <source>
        <dbReference type="ARBA" id="ARBA00022723"/>
    </source>
</evidence>
<dbReference type="OrthoDB" id="411524at2759"/>
<evidence type="ECO:0000313" key="8">
    <source>
        <dbReference type="Proteomes" id="UP000265515"/>
    </source>
</evidence>
<dbReference type="EC" id="2.4.1.-" evidence="6"/>
<dbReference type="Proteomes" id="UP000265515">
    <property type="component" value="Unassembled WGS sequence"/>
</dbReference>
<reference evidence="7 8" key="1">
    <citation type="journal article" date="2018" name="Cell">
        <title>The Chara Genome: Secondary Complexity and Implications for Plant Terrestrialization.</title>
        <authorList>
            <person name="Nishiyama T."/>
            <person name="Sakayama H."/>
            <person name="Vries J.D."/>
            <person name="Buschmann H."/>
            <person name="Saint-Marcoux D."/>
            <person name="Ullrich K.K."/>
            <person name="Haas F.B."/>
            <person name="Vanderstraeten L."/>
            <person name="Becker D."/>
            <person name="Lang D."/>
            <person name="Vosolsobe S."/>
            <person name="Rombauts S."/>
            <person name="Wilhelmsson P.K.I."/>
            <person name="Janitza P."/>
            <person name="Kern R."/>
            <person name="Heyl A."/>
            <person name="Rumpler F."/>
            <person name="Villalobos L.I.A.C."/>
            <person name="Clay J.M."/>
            <person name="Skokan R."/>
            <person name="Toyoda A."/>
            <person name="Suzuki Y."/>
            <person name="Kagoshima H."/>
            <person name="Schijlen E."/>
            <person name="Tajeshwar N."/>
            <person name="Catarino B."/>
            <person name="Hetherington A.J."/>
            <person name="Saltykova A."/>
            <person name="Bonnot C."/>
            <person name="Breuninger H."/>
            <person name="Symeonidi A."/>
            <person name="Radhakrishnan G.V."/>
            <person name="Van Nieuwerburgh F."/>
            <person name="Deforce D."/>
            <person name="Chang C."/>
            <person name="Karol K.G."/>
            <person name="Hedrich R."/>
            <person name="Ulvskov P."/>
            <person name="Glockner G."/>
            <person name="Delwiche C.F."/>
            <person name="Petrasek J."/>
            <person name="Van de Peer Y."/>
            <person name="Friml J."/>
            <person name="Beilby M."/>
            <person name="Dolan L."/>
            <person name="Kohara Y."/>
            <person name="Sugano S."/>
            <person name="Fujiyama A."/>
            <person name="Delaux P.-M."/>
            <person name="Quint M."/>
            <person name="TheiBen G."/>
            <person name="Hagemann M."/>
            <person name="Harholt J."/>
            <person name="Dunand C."/>
            <person name="Zachgo S."/>
            <person name="Langdale J."/>
            <person name="Maumus F."/>
            <person name="Straeten D.V.D."/>
            <person name="Gould S.B."/>
            <person name="Rensing S.A."/>
        </authorList>
    </citation>
    <scope>NUCLEOTIDE SEQUENCE [LARGE SCALE GENOMIC DNA]</scope>
    <source>
        <strain evidence="7 8">S276</strain>
    </source>
</reference>
<keyword evidence="5" id="KW-0479">Metal-binding</keyword>
<dbReference type="InterPro" id="IPR002495">
    <property type="entry name" value="Glyco_trans_8"/>
</dbReference>
<comment type="pathway">
    <text evidence="1">Glycan metabolism; pectin biosynthesis.</text>
</comment>
<comment type="caution">
    <text evidence="7">The sequence shown here is derived from an EMBL/GenBank/DDBJ whole genome shotgun (WGS) entry which is preliminary data.</text>
</comment>
<dbReference type="GO" id="GO:0046872">
    <property type="term" value="F:metal ion binding"/>
    <property type="evidence" value="ECO:0007669"/>
    <property type="project" value="UniProtKB-KW"/>
</dbReference>
<sequence>MDGSSGCGTPIASRRAMASSRRGSLSRCSGGSWATLMACLTLAVVHFVATTLHLIPPPDPLPDPNAIHVFVTTDEKDLRPLVVLLNSTFVNSKNADKLAFHIFMPEDREASTREQLRFVLPNVRFDVNRFDVDIENIKRHIAVRNTSVERDERCFRKELRSPYNFVPFYLPQVVKGIKRMIYLDLDIVVQGDVTELADLDMQGYPAAVVEDCMQTMANYFDFKQLRHIQSSYKGNGDNGENEGENETGGVRLERPSWLPPEVIDSKTCVSNRGVLMVDVDQWIGQNITAAIEWWIAQFNVSAADRPLYRCGMSQPPFLLSLYKNYKKLDLKWNVRGLGRVEFAEGERDYYQEQGYLRPDKRPFISPFSEKAKALHFNGPLKPWKQNRTFEGPGLERNGTEPWPLEPQWDPSISIEEQRALKLPSLCGQRLILCSAIWWRYLSPEADNLFNPKKKSARKVTKVVTDGQETARTLFNQVQTQRLRRRTRLRAL</sequence>
<accession>A0A388KJK6</accession>
<dbReference type="InterPro" id="IPR050748">
    <property type="entry name" value="Glycosyltrans_8_dom-fam"/>
</dbReference>
<dbReference type="OMA" id="RNWIPFD"/>
<dbReference type="EMBL" id="BFEA01000127">
    <property type="protein sequence ID" value="GBG70217.1"/>
    <property type="molecule type" value="Genomic_DNA"/>
</dbReference>
<evidence type="ECO:0000256" key="3">
    <source>
        <dbReference type="ARBA" id="ARBA00022676"/>
    </source>
</evidence>
<comment type="similarity">
    <text evidence="2 6">Belongs to the glycosyltransferase 8 family.</text>
</comment>